<dbReference type="AlphaFoldDB" id="A0A4Y2EI47"/>
<evidence type="ECO:0000313" key="2">
    <source>
        <dbReference type="Proteomes" id="UP000499080"/>
    </source>
</evidence>
<comment type="caution">
    <text evidence="1">The sequence shown here is derived from an EMBL/GenBank/DDBJ whole genome shotgun (WGS) entry which is preliminary data.</text>
</comment>
<sequence>MAKKEEIRKPLLNEVVSAIQLNDFFHQPFVGMPRSPHPPTNPNGEILLQVKISPKTTFMSLQAMFTPYDYMFSQDPVFLAQTPTLTKALKIALVQH</sequence>
<organism evidence="1 2">
    <name type="scientific">Araneus ventricosus</name>
    <name type="common">Orbweaver spider</name>
    <name type="synonym">Epeira ventricosa</name>
    <dbReference type="NCBI Taxonomy" id="182803"/>
    <lineage>
        <taxon>Eukaryota</taxon>
        <taxon>Metazoa</taxon>
        <taxon>Ecdysozoa</taxon>
        <taxon>Arthropoda</taxon>
        <taxon>Chelicerata</taxon>
        <taxon>Arachnida</taxon>
        <taxon>Araneae</taxon>
        <taxon>Araneomorphae</taxon>
        <taxon>Entelegynae</taxon>
        <taxon>Araneoidea</taxon>
        <taxon>Araneidae</taxon>
        <taxon>Araneus</taxon>
    </lineage>
</organism>
<dbReference type="Proteomes" id="UP000499080">
    <property type="component" value="Unassembled WGS sequence"/>
</dbReference>
<name>A0A4Y2EI47_ARAVE</name>
<gene>
    <name evidence="1" type="ORF">AVEN_97072_1</name>
</gene>
<accession>A0A4Y2EI47</accession>
<reference evidence="1 2" key="1">
    <citation type="journal article" date="2019" name="Sci. Rep.">
        <title>Orb-weaving spider Araneus ventricosus genome elucidates the spidroin gene catalogue.</title>
        <authorList>
            <person name="Kono N."/>
            <person name="Nakamura H."/>
            <person name="Ohtoshi R."/>
            <person name="Moran D.A.P."/>
            <person name="Shinohara A."/>
            <person name="Yoshida Y."/>
            <person name="Fujiwara M."/>
            <person name="Mori M."/>
            <person name="Tomita M."/>
            <person name="Arakawa K."/>
        </authorList>
    </citation>
    <scope>NUCLEOTIDE SEQUENCE [LARGE SCALE GENOMIC DNA]</scope>
</reference>
<evidence type="ECO:0000313" key="1">
    <source>
        <dbReference type="EMBL" id="GBM27555.1"/>
    </source>
</evidence>
<proteinExistence type="predicted"/>
<dbReference type="EMBL" id="BGPR01000589">
    <property type="protein sequence ID" value="GBM27555.1"/>
    <property type="molecule type" value="Genomic_DNA"/>
</dbReference>
<protein>
    <submittedName>
        <fullName evidence="1">Uncharacterized protein</fullName>
    </submittedName>
</protein>
<keyword evidence="2" id="KW-1185">Reference proteome</keyword>